<dbReference type="EMBL" id="JH711589">
    <property type="protein sequence ID" value="EIW75158.1"/>
    <property type="molecule type" value="Genomic_DNA"/>
</dbReference>
<keyword evidence="3" id="KW-1185">Reference proteome</keyword>
<dbReference type="SUPFAM" id="SSF51395">
    <property type="entry name" value="FMN-linked oxidoreductases"/>
    <property type="match status" value="1"/>
</dbReference>
<protein>
    <submittedName>
        <fullName evidence="2">FMN-linked oxidoreductase</fullName>
    </submittedName>
</protein>
<dbReference type="OrthoDB" id="276546at2759"/>
<dbReference type="CDD" id="cd02933">
    <property type="entry name" value="OYE_like_FMN"/>
    <property type="match status" value="1"/>
</dbReference>
<sequence length="345" mass="37628">MTASDLPSLFSPIQVGNAQLKHRIVLSPLTRLRAYDDHVPGPQAATYYAQRASMPGTLLITEGTIIAARAGGLPNIPGIYNDAQIKAWKEITDAVHAKGSFIYAQLWAFGRAADPTLLASEGHEHVGPSAIPLEEHWHADVGPQALRALTVPEIKEYVQLYVTAARNAMEAGFDGVEIHGANGYLVDQFLQDVSNSRADEYGGSVENRTRFALEVVDAVVAAVGASRTAIRLSPWSEWQGMGMADPIPTFSYYVSKLKERGLAYIHVIEPRINGVDDAVKAASNPESNDVLRKIWGDRPYIAAGGFTRTKALDTAEEKGGLISFGRLFIANVSFKKMQPETKIWR</sequence>
<gene>
    <name evidence="2" type="ORF">CONPUDRAFT_85462</name>
</gene>
<dbReference type="GeneID" id="19210959"/>
<dbReference type="KEGG" id="cput:CONPUDRAFT_85462"/>
<dbReference type="PANTHER" id="PTHR22893:SF91">
    <property type="entry name" value="NADPH DEHYDROGENASE 2-RELATED"/>
    <property type="match status" value="1"/>
</dbReference>
<dbReference type="AlphaFoldDB" id="A0A5M3M7E3"/>
<dbReference type="Proteomes" id="UP000053558">
    <property type="component" value="Unassembled WGS sequence"/>
</dbReference>
<dbReference type="Pfam" id="PF00724">
    <property type="entry name" value="Oxidored_FMN"/>
    <property type="match status" value="1"/>
</dbReference>
<reference evidence="3" key="1">
    <citation type="journal article" date="2012" name="Science">
        <title>The Paleozoic origin of enzymatic lignin decomposition reconstructed from 31 fungal genomes.</title>
        <authorList>
            <person name="Floudas D."/>
            <person name="Binder M."/>
            <person name="Riley R."/>
            <person name="Barry K."/>
            <person name="Blanchette R.A."/>
            <person name="Henrissat B."/>
            <person name="Martinez A.T."/>
            <person name="Otillar R."/>
            <person name="Spatafora J.W."/>
            <person name="Yadav J.S."/>
            <person name="Aerts A."/>
            <person name="Benoit I."/>
            <person name="Boyd A."/>
            <person name="Carlson A."/>
            <person name="Copeland A."/>
            <person name="Coutinho P.M."/>
            <person name="de Vries R.P."/>
            <person name="Ferreira P."/>
            <person name="Findley K."/>
            <person name="Foster B."/>
            <person name="Gaskell J."/>
            <person name="Glotzer D."/>
            <person name="Gorecki P."/>
            <person name="Heitman J."/>
            <person name="Hesse C."/>
            <person name="Hori C."/>
            <person name="Igarashi K."/>
            <person name="Jurgens J.A."/>
            <person name="Kallen N."/>
            <person name="Kersten P."/>
            <person name="Kohler A."/>
            <person name="Kuees U."/>
            <person name="Kumar T.K.A."/>
            <person name="Kuo A."/>
            <person name="LaButti K."/>
            <person name="Larrondo L.F."/>
            <person name="Lindquist E."/>
            <person name="Ling A."/>
            <person name="Lombard V."/>
            <person name="Lucas S."/>
            <person name="Lundell T."/>
            <person name="Martin R."/>
            <person name="McLaughlin D.J."/>
            <person name="Morgenstern I."/>
            <person name="Morin E."/>
            <person name="Murat C."/>
            <person name="Nagy L.G."/>
            <person name="Nolan M."/>
            <person name="Ohm R.A."/>
            <person name="Patyshakuliyeva A."/>
            <person name="Rokas A."/>
            <person name="Ruiz-Duenas F.J."/>
            <person name="Sabat G."/>
            <person name="Salamov A."/>
            <person name="Samejima M."/>
            <person name="Schmutz J."/>
            <person name="Slot J.C."/>
            <person name="St John F."/>
            <person name="Stenlid J."/>
            <person name="Sun H."/>
            <person name="Sun S."/>
            <person name="Syed K."/>
            <person name="Tsang A."/>
            <person name="Wiebenga A."/>
            <person name="Young D."/>
            <person name="Pisabarro A."/>
            <person name="Eastwood D.C."/>
            <person name="Martin F."/>
            <person name="Cullen D."/>
            <person name="Grigoriev I.V."/>
            <person name="Hibbett D.S."/>
        </authorList>
    </citation>
    <scope>NUCLEOTIDE SEQUENCE [LARGE SCALE GENOMIC DNA]</scope>
    <source>
        <strain evidence="3">RWD-64-598 SS2</strain>
    </source>
</reference>
<comment type="caution">
    <text evidence="2">The sequence shown here is derived from an EMBL/GenBank/DDBJ whole genome shotgun (WGS) entry which is preliminary data.</text>
</comment>
<evidence type="ECO:0000313" key="3">
    <source>
        <dbReference type="Proteomes" id="UP000053558"/>
    </source>
</evidence>
<dbReference type="InterPro" id="IPR001155">
    <property type="entry name" value="OxRdtase_FMN_N"/>
</dbReference>
<proteinExistence type="predicted"/>
<dbReference type="OMA" id="DERMCIL"/>
<accession>A0A5M3M7E3</accession>
<feature type="domain" description="NADH:flavin oxidoreductase/NADH oxidase N-terminal" evidence="1">
    <location>
        <begin position="8"/>
        <end position="334"/>
    </location>
</feature>
<evidence type="ECO:0000313" key="2">
    <source>
        <dbReference type="EMBL" id="EIW75158.1"/>
    </source>
</evidence>
<dbReference type="GO" id="GO:0003959">
    <property type="term" value="F:NADPH dehydrogenase activity"/>
    <property type="evidence" value="ECO:0007669"/>
    <property type="project" value="TreeGrafter"/>
</dbReference>
<organism evidence="2 3">
    <name type="scientific">Coniophora puteana (strain RWD-64-598)</name>
    <name type="common">Brown rot fungus</name>
    <dbReference type="NCBI Taxonomy" id="741705"/>
    <lineage>
        <taxon>Eukaryota</taxon>
        <taxon>Fungi</taxon>
        <taxon>Dikarya</taxon>
        <taxon>Basidiomycota</taxon>
        <taxon>Agaricomycotina</taxon>
        <taxon>Agaricomycetes</taxon>
        <taxon>Agaricomycetidae</taxon>
        <taxon>Boletales</taxon>
        <taxon>Coniophorineae</taxon>
        <taxon>Coniophoraceae</taxon>
        <taxon>Coniophora</taxon>
    </lineage>
</organism>
<name>A0A5M3M7E3_CONPW</name>
<dbReference type="Gene3D" id="3.20.20.70">
    <property type="entry name" value="Aldolase class I"/>
    <property type="match status" value="1"/>
</dbReference>
<dbReference type="InterPro" id="IPR013785">
    <property type="entry name" value="Aldolase_TIM"/>
</dbReference>
<dbReference type="RefSeq" id="XP_007774583.1">
    <property type="nucleotide sequence ID" value="XM_007776393.1"/>
</dbReference>
<evidence type="ECO:0000259" key="1">
    <source>
        <dbReference type="Pfam" id="PF00724"/>
    </source>
</evidence>
<dbReference type="PANTHER" id="PTHR22893">
    <property type="entry name" value="NADH OXIDOREDUCTASE-RELATED"/>
    <property type="match status" value="1"/>
</dbReference>
<dbReference type="InterPro" id="IPR045247">
    <property type="entry name" value="Oye-like"/>
</dbReference>
<dbReference type="GO" id="GO:0010181">
    <property type="term" value="F:FMN binding"/>
    <property type="evidence" value="ECO:0007669"/>
    <property type="project" value="InterPro"/>
</dbReference>